<dbReference type="EMBL" id="ODYU01000735">
    <property type="protein sequence ID" value="SOQ35972.1"/>
    <property type="molecule type" value="Genomic_DNA"/>
</dbReference>
<proteinExistence type="predicted"/>
<dbReference type="InterPro" id="IPR041588">
    <property type="entry name" value="Integrase_H2C2"/>
</dbReference>
<organism evidence="2">
    <name type="scientific">Spodoptera frugiperda</name>
    <name type="common">Fall armyworm</name>
    <dbReference type="NCBI Taxonomy" id="7108"/>
    <lineage>
        <taxon>Eukaryota</taxon>
        <taxon>Metazoa</taxon>
        <taxon>Ecdysozoa</taxon>
        <taxon>Arthropoda</taxon>
        <taxon>Hexapoda</taxon>
        <taxon>Insecta</taxon>
        <taxon>Pterygota</taxon>
        <taxon>Neoptera</taxon>
        <taxon>Endopterygota</taxon>
        <taxon>Lepidoptera</taxon>
        <taxon>Glossata</taxon>
        <taxon>Ditrysia</taxon>
        <taxon>Noctuoidea</taxon>
        <taxon>Noctuidae</taxon>
        <taxon>Amphipyrinae</taxon>
        <taxon>Spodoptera</taxon>
    </lineage>
</organism>
<sequence>MLMVVSLFHIPGTFPDSVLLLRNFRKTEESPAFLCPTRESNPIGFDSWVGLQAPLPGSRTCNHTANKAEYVEFKVTLYIVKGVTKIIDDDIKKVILNDYHILPTSGHAGIRRMLNNIRKKYFWQGLERDVPYNYILTLQCDLTKYVEEYPIDSQDARTVATTLRKEPQQYERTCSDGSTHVHMAFPER</sequence>
<dbReference type="Gene3D" id="1.10.340.70">
    <property type="match status" value="1"/>
</dbReference>
<gene>
    <name evidence="2" type="ORF">SFRICE_014335</name>
</gene>
<evidence type="ECO:0000259" key="1">
    <source>
        <dbReference type="Pfam" id="PF17921"/>
    </source>
</evidence>
<protein>
    <submittedName>
        <fullName evidence="2">SFRICE_014335</fullName>
    </submittedName>
</protein>
<reference evidence="2" key="1">
    <citation type="submission" date="2016-07" db="EMBL/GenBank/DDBJ databases">
        <authorList>
            <person name="Bretaudeau A."/>
        </authorList>
    </citation>
    <scope>NUCLEOTIDE SEQUENCE</scope>
    <source>
        <strain evidence="2">Rice</strain>
        <tissue evidence="2">Whole body</tissue>
    </source>
</reference>
<feature type="domain" description="Integrase zinc-binding" evidence="1">
    <location>
        <begin position="88"/>
        <end position="130"/>
    </location>
</feature>
<accession>A0A2H1V6F0</accession>
<name>A0A2H1V6F0_SPOFR</name>
<dbReference type="Pfam" id="PF17921">
    <property type="entry name" value="Integrase_H2C2"/>
    <property type="match status" value="1"/>
</dbReference>
<dbReference type="AlphaFoldDB" id="A0A2H1V6F0"/>
<evidence type="ECO:0000313" key="2">
    <source>
        <dbReference type="EMBL" id="SOQ35972.1"/>
    </source>
</evidence>